<proteinExistence type="predicted"/>
<sequence length="62" mass="7080">MERDADEQERRALRSIEAINAGADVGAEALALSNEFTDRHTDRMTAWVKRRLRRAEGDPPTR</sequence>
<evidence type="ECO:0000313" key="1">
    <source>
        <dbReference type="EMBL" id="SDC66162.1"/>
    </source>
</evidence>
<gene>
    <name evidence="1" type="ORF">SAMN05216418_2703</name>
</gene>
<dbReference type="STRING" id="993073.AS029_12125"/>
<protein>
    <submittedName>
        <fullName evidence="1">Uncharacterized protein</fullName>
    </submittedName>
</protein>
<reference evidence="1 2" key="1">
    <citation type="submission" date="2016-09" db="EMBL/GenBank/DDBJ databases">
        <authorList>
            <person name="Capua I."/>
            <person name="De Benedictis P."/>
            <person name="Joannis T."/>
            <person name="Lombin L.H."/>
            <person name="Cattoli G."/>
        </authorList>
    </citation>
    <scope>NUCLEOTIDE SEQUENCE [LARGE SCALE GENOMIC DNA]</scope>
    <source>
        <strain evidence="1 2">NIO-1002</strain>
    </source>
</reference>
<dbReference type="OrthoDB" id="5081462at2"/>
<dbReference type="AlphaFoldDB" id="A0A1G6NEB8"/>
<dbReference type="RefSeq" id="WP_058232862.1">
    <property type="nucleotide sequence ID" value="NZ_FMYG01000006.1"/>
</dbReference>
<name>A0A1G6NEB8_9MICO</name>
<dbReference type="EMBL" id="FMYG01000006">
    <property type="protein sequence ID" value="SDC66162.1"/>
    <property type="molecule type" value="Genomic_DNA"/>
</dbReference>
<dbReference type="Proteomes" id="UP000183203">
    <property type="component" value="Unassembled WGS sequence"/>
</dbReference>
<accession>A0A1G6NEB8</accession>
<evidence type="ECO:0000313" key="2">
    <source>
        <dbReference type="Proteomes" id="UP000183203"/>
    </source>
</evidence>
<organism evidence="1 2">
    <name type="scientific">Microbacterium enclense</name>
    <dbReference type="NCBI Taxonomy" id="993073"/>
    <lineage>
        <taxon>Bacteria</taxon>
        <taxon>Bacillati</taxon>
        <taxon>Actinomycetota</taxon>
        <taxon>Actinomycetes</taxon>
        <taxon>Micrococcales</taxon>
        <taxon>Microbacteriaceae</taxon>
        <taxon>Microbacterium</taxon>
    </lineage>
</organism>